<dbReference type="InterPro" id="IPR015867">
    <property type="entry name" value="N-reg_PII/ATP_PRibTrfase_C"/>
</dbReference>
<dbReference type="AlphaFoldDB" id="A0A4Z0WD70"/>
<protein>
    <submittedName>
        <fullName evidence="1">Transcriptional regulator</fullName>
    </submittedName>
</protein>
<dbReference type="Proteomes" id="UP000297475">
    <property type="component" value="Unassembled WGS sequence"/>
</dbReference>
<dbReference type="SUPFAM" id="SSF54913">
    <property type="entry name" value="GlnB-like"/>
    <property type="match status" value="1"/>
</dbReference>
<accession>A0A4Z0WD70</accession>
<organism evidence="1 2">
    <name type="scientific">Natronospirillum operosum</name>
    <dbReference type="NCBI Taxonomy" id="2759953"/>
    <lineage>
        <taxon>Bacteria</taxon>
        <taxon>Pseudomonadati</taxon>
        <taxon>Pseudomonadota</taxon>
        <taxon>Gammaproteobacteria</taxon>
        <taxon>Oceanospirillales</taxon>
        <taxon>Natronospirillaceae</taxon>
        <taxon>Natronospirillum</taxon>
    </lineage>
</organism>
<reference evidence="1 2" key="1">
    <citation type="submission" date="2019-04" db="EMBL/GenBank/DDBJ databases">
        <title>Natronospirillum operosus gen. nov., sp. nov., a haloalkaliphilic satellite isolated from decaying biomass of laboratory culture of cyanobacterium Geitlerinema sp. and proposal of Natronospirillaceae fam. nov. and Saccharospirillaceae fam. nov.</title>
        <authorList>
            <person name="Kevbrin V."/>
            <person name="Boltyanskaya Y."/>
            <person name="Koziaeva V."/>
            <person name="Grouzdev D.S."/>
            <person name="Park M."/>
            <person name="Cho J."/>
        </authorList>
    </citation>
    <scope>NUCLEOTIDE SEQUENCE [LARGE SCALE GENOMIC DNA]</scope>
    <source>
        <strain evidence="1 2">G-116</strain>
    </source>
</reference>
<evidence type="ECO:0000313" key="2">
    <source>
        <dbReference type="Proteomes" id="UP000297475"/>
    </source>
</evidence>
<keyword evidence="2" id="KW-1185">Reference proteome</keyword>
<dbReference type="EMBL" id="SRMF01000007">
    <property type="protein sequence ID" value="TGG91762.1"/>
    <property type="molecule type" value="Genomic_DNA"/>
</dbReference>
<dbReference type="InterPro" id="IPR011322">
    <property type="entry name" value="N-reg_PII-like_a/b"/>
</dbReference>
<dbReference type="RefSeq" id="WP_135484173.1">
    <property type="nucleotide sequence ID" value="NZ_SRMF01000007.1"/>
</dbReference>
<evidence type="ECO:0000313" key="1">
    <source>
        <dbReference type="EMBL" id="TGG91762.1"/>
    </source>
</evidence>
<gene>
    <name evidence="1" type="ORF">E4656_15355</name>
</gene>
<comment type="caution">
    <text evidence="1">The sequence shown here is derived from an EMBL/GenBank/DDBJ whole genome shotgun (WGS) entry which is preliminary data.</text>
</comment>
<dbReference type="OrthoDB" id="4943957at2"/>
<dbReference type="Gene3D" id="3.30.70.120">
    <property type="match status" value="1"/>
</dbReference>
<sequence length="115" mass="12542">MKFSALVAIVPDDLEDRAIDTAKEEGACGMTLISGRGIGTEERKSFFGLTYEGSQSVLLAVLERRLSLRVLKRLQALLTEDGTSKGVVFTSAIDHIGGIDLNQVAQFEEQIKDEL</sequence>
<proteinExistence type="predicted"/>
<name>A0A4Z0WD70_9GAMM</name>